<gene>
    <name evidence="1" type="ORF">EZS26_003364</name>
</gene>
<dbReference type="EMBL" id="SNRX01000075">
    <property type="protein sequence ID" value="KAA6300490.1"/>
    <property type="molecule type" value="Genomic_DNA"/>
</dbReference>
<protein>
    <recommendedName>
        <fullName evidence="3">SAM-dependent methyltransferase</fullName>
    </recommendedName>
</protein>
<accession>A0A5M8NUS2</accession>
<name>A0A5M8NUS2_9BACT</name>
<evidence type="ECO:0008006" key="3">
    <source>
        <dbReference type="Google" id="ProtNLM"/>
    </source>
</evidence>
<sequence length="219" mass="25972">MNCPHGIVMNNIFFTLQRFCFRLSRLHRRCGYHVHSPFAFELITQVIYEKKAYYAYKELEVGQRKQMRMFGTEDKRVEFQKVNRLLLRLVNKAQPETIVDAGMLSYSALYLQAGKPSANYVSASGLTDLFLEKDVPVDFLYLHDYKNLALMEEIFQVCVARVREQSMFVIEGIGYSKQMRMFWKRLMADKRVEITFDLYDVGILCFDKTKVKQHYQIYF</sequence>
<reference evidence="1 2" key="1">
    <citation type="submission" date="2019-03" db="EMBL/GenBank/DDBJ databases">
        <title>Single cell metagenomics reveals metabolic interactions within the superorganism composed of flagellate Streblomastix strix and complex community of Bacteroidetes bacteria on its surface.</title>
        <authorList>
            <person name="Treitli S.C."/>
            <person name="Kolisko M."/>
            <person name="Husnik F."/>
            <person name="Keeling P."/>
            <person name="Hampl V."/>
        </authorList>
    </citation>
    <scope>NUCLEOTIDE SEQUENCE [LARGE SCALE GENOMIC DNA]</scope>
    <source>
        <strain evidence="1">St1</strain>
    </source>
</reference>
<proteinExistence type="predicted"/>
<dbReference type="AlphaFoldDB" id="A0A5M8NUS2"/>
<dbReference type="Proteomes" id="UP000324575">
    <property type="component" value="Unassembled WGS sequence"/>
</dbReference>
<comment type="caution">
    <text evidence="1">The sequence shown here is derived from an EMBL/GenBank/DDBJ whole genome shotgun (WGS) entry which is preliminary data.</text>
</comment>
<evidence type="ECO:0000313" key="1">
    <source>
        <dbReference type="EMBL" id="KAA6300490.1"/>
    </source>
</evidence>
<evidence type="ECO:0000313" key="2">
    <source>
        <dbReference type="Proteomes" id="UP000324575"/>
    </source>
</evidence>
<organism evidence="1 2">
    <name type="scientific">Candidatus Ordinivivax streblomastigis</name>
    <dbReference type="NCBI Taxonomy" id="2540710"/>
    <lineage>
        <taxon>Bacteria</taxon>
        <taxon>Pseudomonadati</taxon>
        <taxon>Bacteroidota</taxon>
        <taxon>Bacteroidia</taxon>
        <taxon>Bacteroidales</taxon>
        <taxon>Candidatus Ordinivivax</taxon>
    </lineage>
</organism>